<evidence type="ECO:0000313" key="2">
    <source>
        <dbReference type="Proteomes" id="UP000295008"/>
    </source>
</evidence>
<gene>
    <name evidence="1" type="ORF">EDC14_101195</name>
</gene>
<dbReference type="PANTHER" id="PTHR43861">
    <property type="entry name" value="TRANS-ACONITATE 2-METHYLTRANSFERASE-RELATED"/>
    <property type="match status" value="1"/>
</dbReference>
<dbReference type="Pfam" id="PF13489">
    <property type="entry name" value="Methyltransf_23"/>
    <property type="match status" value="1"/>
</dbReference>
<sequence length="285" mass="32358">MKPCYLCGEQSFFKRPGSVRDNPDLQVMECRTCGLVFLSSFDHIGEGFYENSQMHAADSTVEDWLRETAADDQRRFDVLQSLMTKKSVLDVGCGNGGFLSRAGRVAATVIGVEPEKRLKPYFDQAQLRVFPHIREANQCFDVITLFHVLEHLPDPISTLKELAMKLNPGGYIIIEVPNANDALLTFYRNEAFSEFTYWSCHLFLFTTHTLELVGKKAGLQVKYIKQTQRYPLSNHLYWLAENKPGGHIQWSFLDSPELHAAYEKQLGLIGCSDTLFACFGVNQDE</sequence>
<keyword evidence="1" id="KW-0489">Methyltransferase</keyword>
<name>A0A4R1RTU6_HYDET</name>
<dbReference type="SUPFAM" id="SSF53335">
    <property type="entry name" value="S-adenosyl-L-methionine-dependent methyltransferases"/>
    <property type="match status" value="1"/>
</dbReference>
<reference evidence="1 2" key="1">
    <citation type="submission" date="2019-03" db="EMBL/GenBank/DDBJ databases">
        <title>Genomic Encyclopedia of Type Strains, Phase IV (KMG-IV): sequencing the most valuable type-strain genomes for metagenomic binning, comparative biology and taxonomic classification.</title>
        <authorList>
            <person name="Goeker M."/>
        </authorList>
    </citation>
    <scope>NUCLEOTIDE SEQUENCE [LARGE SCALE GENOMIC DNA]</scope>
    <source>
        <strain evidence="1 2">LX-B</strain>
    </source>
</reference>
<dbReference type="OrthoDB" id="9782855at2"/>
<proteinExistence type="predicted"/>
<keyword evidence="2" id="KW-1185">Reference proteome</keyword>
<dbReference type="GO" id="GO:0032259">
    <property type="term" value="P:methylation"/>
    <property type="evidence" value="ECO:0007669"/>
    <property type="project" value="UniProtKB-KW"/>
</dbReference>
<dbReference type="CDD" id="cd02440">
    <property type="entry name" value="AdoMet_MTases"/>
    <property type="match status" value="1"/>
</dbReference>
<evidence type="ECO:0000313" key="1">
    <source>
        <dbReference type="EMBL" id="TCL69973.1"/>
    </source>
</evidence>
<dbReference type="RefSeq" id="WP_132014296.1">
    <property type="nucleotide sequence ID" value="NZ_SLUN01000011.1"/>
</dbReference>
<comment type="caution">
    <text evidence="1">The sequence shown here is derived from an EMBL/GenBank/DDBJ whole genome shotgun (WGS) entry which is preliminary data.</text>
</comment>
<protein>
    <submittedName>
        <fullName evidence="1">Methyltransferase family protein</fullName>
    </submittedName>
</protein>
<dbReference type="GO" id="GO:0008168">
    <property type="term" value="F:methyltransferase activity"/>
    <property type="evidence" value="ECO:0007669"/>
    <property type="project" value="UniProtKB-KW"/>
</dbReference>
<dbReference type="InterPro" id="IPR029063">
    <property type="entry name" value="SAM-dependent_MTases_sf"/>
</dbReference>
<dbReference type="AlphaFoldDB" id="A0A4R1RTU6"/>
<dbReference type="Proteomes" id="UP000295008">
    <property type="component" value="Unassembled WGS sequence"/>
</dbReference>
<organism evidence="1 2">
    <name type="scientific">Hydrogenispora ethanolica</name>
    <dbReference type="NCBI Taxonomy" id="1082276"/>
    <lineage>
        <taxon>Bacteria</taxon>
        <taxon>Bacillati</taxon>
        <taxon>Bacillota</taxon>
        <taxon>Hydrogenispora</taxon>
    </lineage>
</organism>
<dbReference type="Gene3D" id="3.40.50.150">
    <property type="entry name" value="Vaccinia Virus protein VP39"/>
    <property type="match status" value="1"/>
</dbReference>
<keyword evidence="1" id="KW-0808">Transferase</keyword>
<accession>A0A4R1RTU6</accession>
<dbReference type="EMBL" id="SLUN01000011">
    <property type="protein sequence ID" value="TCL69973.1"/>
    <property type="molecule type" value="Genomic_DNA"/>
</dbReference>